<evidence type="ECO:0000313" key="1">
    <source>
        <dbReference type="EMBL" id="KAF5853780.1"/>
    </source>
</evidence>
<organism evidence="1 2">
    <name type="scientific">Cochliobolus sativus</name>
    <name type="common">Common root rot and spot blotch fungus</name>
    <name type="synonym">Bipolaris sorokiniana</name>
    <dbReference type="NCBI Taxonomy" id="45130"/>
    <lineage>
        <taxon>Eukaryota</taxon>
        <taxon>Fungi</taxon>
        <taxon>Dikarya</taxon>
        <taxon>Ascomycota</taxon>
        <taxon>Pezizomycotina</taxon>
        <taxon>Dothideomycetes</taxon>
        <taxon>Pleosporomycetidae</taxon>
        <taxon>Pleosporales</taxon>
        <taxon>Pleosporineae</taxon>
        <taxon>Pleosporaceae</taxon>
        <taxon>Bipolaris</taxon>
    </lineage>
</organism>
<proteinExistence type="predicted"/>
<accession>A0A8H5ZRA6</accession>
<name>A0A8H5ZRA6_COCSA</name>
<sequence>MCLVVGSGILVPPLNIPHQVYTTMILAFLSFLLPSTRIHKVLFSLSYPSNHSFRRRRKSINQTPPMPHRANHLNKHTLMWFYRRSGHITHRPILCHERDLVNQLGFARGTFHGKCDDDGDADLEGVDIR</sequence>
<protein>
    <submittedName>
        <fullName evidence="1">Uncharacterized protein</fullName>
    </submittedName>
</protein>
<dbReference type="AlphaFoldDB" id="A0A8H5ZRA6"/>
<reference evidence="1" key="1">
    <citation type="submission" date="2019-11" db="EMBL/GenBank/DDBJ databases">
        <title>Bipolaris sorokiniana Genome sequencing.</title>
        <authorList>
            <person name="Wang H."/>
        </authorList>
    </citation>
    <scope>NUCLEOTIDE SEQUENCE</scope>
</reference>
<evidence type="ECO:0000313" key="2">
    <source>
        <dbReference type="Proteomes" id="UP000624244"/>
    </source>
</evidence>
<dbReference type="EMBL" id="WNKQ01000001">
    <property type="protein sequence ID" value="KAF5853780.1"/>
    <property type="molecule type" value="Genomic_DNA"/>
</dbReference>
<gene>
    <name evidence="1" type="ORF">GGP41_006557</name>
</gene>
<dbReference type="Proteomes" id="UP000624244">
    <property type="component" value="Unassembled WGS sequence"/>
</dbReference>
<comment type="caution">
    <text evidence="1">The sequence shown here is derived from an EMBL/GenBank/DDBJ whole genome shotgun (WGS) entry which is preliminary data.</text>
</comment>